<evidence type="ECO:0000313" key="8">
    <source>
        <dbReference type="EMBL" id="SUZ68971.1"/>
    </source>
</evidence>
<feature type="domain" description="RCK N-terminal" evidence="6">
    <location>
        <begin position="1"/>
        <end position="121"/>
    </location>
</feature>
<dbReference type="Gene3D" id="3.30.70.1450">
    <property type="entry name" value="Regulator of K+ conductance, C-terminal domain"/>
    <property type="match status" value="2"/>
</dbReference>
<evidence type="ECO:0000256" key="2">
    <source>
        <dbReference type="ARBA" id="ARBA00022538"/>
    </source>
</evidence>
<dbReference type="Gene3D" id="3.40.50.720">
    <property type="entry name" value="NAD(P)-binding Rossmann-like Domain"/>
    <property type="match status" value="2"/>
</dbReference>
<feature type="domain" description="RCK N-terminal" evidence="6">
    <location>
        <begin position="230"/>
        <end position="346"/>
    </location>
</feature>
<dbReference type="NCBIfam" id="NF007032">
    <property type="entry name" value="PRK09496.1-4"/>
    <property type="match status" value="1"/>
</dbReference>
<accession>A0A381PPL3</accession>
<evidence type="ECO:0000256" key="3">
    <source>
        <dbReference type="ARBA" id="ARBA00022958"/>
    </source>
</evidence>
<dbReference type="NCBIfam" id="NF007039">
    <property type="entry name" value="PRK09496.3-2"/>
    <property type="match status" value="1"/>
</dbReference>
<reference evidence="8" key="1">
    <citation type="submission" date="2018-05" db="EMBL/GenBank/DDBJ databases">
        <authorList>
            <person name="Lanie J.A."/>
            <person name="Ng W.-L."/>
            <person name="Kazmierczak K.M."/>
            <person name="Andrzejewski T.M."/>
            <person name="Davidsen T.M."/>
            <person name="Wayne K.J."/>
            <person name="Tettelin H."/>
            <person name="Glass J.I."/>
            <person name="Rusch D."/>
            <person name="Podicherti R."/>
            <person name="Tsui H.-C.T."/>
            <person name="Winkler M.E."/>
        </authorList>
    </citation>
    <scope>NUCLEOTIDE SEQUENCE</scope>
</reference>
<dbReference type="NCBIfam" id="NF007041">
    <property type="entry name" value="PRK09496.3-4"/>
    <property type="match status" value="1"/>
</dbReference>
<dbReference type="PRINTS" id="PR00335">
    <property type="entry name" value="KUPTAKETRKA"/>
</dbReference>
<organism evidence="8">
    <name type="scientific">marine metagenome</name>
    <dbReference type="NCBI Taxonomy" id="408172"/>
    <lineage>
        <taxon>unclassified sequences</taxon>
        <taxon>metagenomes</taxon>
        <taxon>ecological metagenomes</taxon>
    </lineage>
</organism>
<evidence type="ECO:0000259" key="7">
    <source>
        <dbReference type="PROSITE" id="PS51202"/>
    </source>
</evidence>
<evidence type="ECO:0000256" key="1">
    <source>
        <dbReference type="ARBA" id="ARBA00022448"/>
    </source>
</evidence>
<dbReference type="GO" id="GO:0005886">
    <property type="term" value="C:plasma membrane"/>
    <property type="evidence" value="ECO:0007669"/>
    <property type="project" value="InterPro"/>
</dbReference>
<dbReference type="InterPro" id="IPR036291">
    <property type="entry name" value="NAD(P)-bd_dom_sf"/>
</dbReference>
<dbReference type="NCBIfam" id="NF007038">
    <property type="entry name" value="PRK09496.2-6"/>
    <property type="match status" value="1"/>
</dbReference>
<protein>
    <recommendedName>
        <fullName evidence="9">Trk system potassium uptake protein TrkA</fullName>
    </recommendedName>
</protein>
<evidence type="ECO:0000259" key="6">
    <source>
        <dbReference type="PROSITE" id="PS51201"/>
    </source>
</evidence>
<dbReference type="InterPro" id="IPR036721">
    <property type="entry name" value="RCK_C_sf"/>
</dbReference>
<dbReference type="SUPFAM" id="SSF51735">
    <property type="entry name" value="NAD(P)-binding Rossmann-fold domains"/>
    <property type="match status" value="2"/>
</dbReference>
<keyword evidence="2" id="KW-0633">Potassium transport</keyword>
<name>A0A381PPL3_9ZZZZ</name>
<feature type="domain" description="RCK C-terminal" evidence="7">
    <location>
        <begin position="366"/>
        <end position="446"/>
    </location>
</feature>
<sequence>MKIVVIGAGEVGFQLSKVLSEEDFDITIIEISKERVQRASENLDVITVRGDGASPDILREADVEKADIVVAVTRVDEVNLIASQLSHELGANKIIARLRNTEYSEKGSLIRPERFGIDKVIHPEMAATAEINRLVRQTSATSIVDFEGGRLQLIGIRLDSGCPIIEQSLDAVQSRNGSLAFNAVGIIRGKDTIVPHGKTEFEINDICYFLVRKEQVENLMYMVGKPVRETRNVMILGGGKIGRAVAYDLQEEINVRLVDKNRDKAQMLASELNKTLVLNGDGTDIEFLRLENLEELDSYIALTENEQTNLLSALLAKHLGARQTMIHVSTPEYIPAMKMIGLDAVVSKNMCTVNEILEYIKSDEKLVVTNFEDIDVEAIEFSPEPGSKITQKPLGEISFPTASVIGAINHRGHVSIAHGDTQITEEDSVLVFCQPEVLSKVEKLFN</sequence>
<dbReference type="PROSITE" id="PS51201">
    <property type="entry name" value="RCK_N"/>
    <property type="match status" value="2"/>
</dbReference>
<dbReference type="InterPro" id="IPR003148">
    <property type="entry name" value="RCK_N"/>
</dbReference>
<dbReference type="PROSITE" id="PS51202">
    <property type="entry name" value="RCK_C"/>
    <property type="match status" value="2"/>
</dbReference>
<dbReference type="InterPro" id="IPR006037">
    <property type="entry name" value="RCK_C"/>
</dbReference>
<dbReference type="InterPro" id="IPR006036">
    <property type="entry name" value="K_uptake_TrkA"/>
</dbReference>
<dbReference type="GO" id="GO:0015079">
    <property type="term" value="F:potassium ion transmembrane transporter activity"/>
    <property type="evidence" value="ECO:0007669"/>
    <property type="project" value="InterPro"/>
</dbReference>
<dbReference type="AlphaFoldDB" id="A0A381PPL3"/>
<feature type="domain" description="RCK C-terminal" evidence="7">
    <location>
        <begin position="141"/>
        <end position="225"/>
    </location>
</feature>
<dbReference type="EMBL" id="UINC01001049">
    <property type="protein sequence ID" value="SUZ68971.1"/>
    <property type="molecule type" value="Genomic_DNA"/>
</dbReference>
<gene>
    <name evidence="8" type="ORF">METZ01_LOCUS21825</name>
</gene>
<dbReference type="NCBIfam" id="NF007031">
    <property type="entry name" value="PRK09496.1-2"/>
    <property type="match status" value="1"/>
</dbReference>
<keyword evidence="4" id="KW-0520">NAD</keyword>
<keyword evidence="1" id="KW-0813">Transport</keyword>
<dbReference type="PANTHER" id="PTHR43833">
    <property type="entry name" value="POTASSIUM CHANNEL PROTEIN 2-RELATED-RELATED"/>
    <property type="match status" value="1"/>
</dbReference>
<evidence type="ECO:0000256" key="5">
    <source>
        <dbReference type="ARBA" id="ARBA00023065"/>
    </source>
</evidence>
<evidence type="ECO:0000256" key="4">
    <source>
        <dbReference type="ARBA" id="ARBA00023027"/>
    </source>
</evidence>
<keyword evidence="3" id="KW-0630">Potassium</keyword>
<dbReference type="PANTHER" id="PTHR43833:SF5">
    <property type="entry name" value="TRK SYSTEM POTASSIUM UPTAKE PROTEIN TRKA"/>
    <property type="match status" value="1"/>
</dbReference>
<dbReference type="SUPFAM" id="SSF116726">
    <property type="entry name" value="TrkA C-terminal domain-like"/>
    <property type="match status" value="2"/>
</dbReference>
<keyword evidence="5" id="KW-0406">Ion transport</keyword>
<dbReference type="Pfam" id="PF02254">
    <property type="entry name" value="TrkA_N"/>
    <property type="match status" value="2"/>
</dbReference>
<dbReference type="Pfam" id="PF02080">
    <property type="entry name" value="TrkA_C"/>
    <property type="match status" value="1"/>
</dbReference>
<evidence type="ECO:0008006" key="9">
    <source>
        <dbReference type="Google" id="ProtNLM"/>
    </source>
</evidence>
<proteinExistence type="predicted"/>
<dbReference type="InterPro" id="IPR050721">
    <property type="entry name" value="Trk_Ktr_HKT_K-transport"/>
</dbReference>